<sequence length="212" mass="22177">MKPVKIFLIGVGGQGSILASRILSEAALKMGIAVVMSEVHGMAQRGGIVETAVILGGLKSPLIRKGDADVLIAFEPNEALRALPYCSAGATVFINTRPIIPAMVSLGKAPYLEPDNVIAVISQSVGEIKAFDATALAEKAGTAKATNIVMLGALIGSDLLPITTDILKEVVSQFVPQKTLQMNLRAFELGINAGWLIKNNSSCKNESGSFST</sequence>
<dbReference type="EMBL" id="JBHPBY010000644">
    <property type="protein sequence ID" value="MFC1853912.1"/>
    <property type="molecule type" value="Genomic_DNA"/>
</dbReference>
<dbReference type="SUPFAM" id="SSF53323">
    <property type="entry name" value="Pyruvate-ferredoxin oxidoreductase, PFOR, domain III"/>
    <property type="match status" value="1"/>
</dbReference>
<feature type="domain" description="Pyruvate/ketoisovalerate oxidoreductase catalytic" evidence="2">
    <location>
        <begin position="12"/>
        <end position="191"/>
    </location>
</feature>
<dbReference type="InterPro" id="IPR052198">
    <property type="entry name" value="IorB_Oxidoreductase"/>
</dbReference>
<proteinExistence type="predicted"/>
<dbReference type="Proteomes" id="UP001594351">
    <property type="component" value="Unassembled WGS sequence"/>
</dbReference>
<keyword evidence="1" id="KW-0560">Oxidoreductase</keyword>
<dbReference type="PANTHER" id="PTHR43854">
    <property type="entry name" value="INDOLEPYRUVATE OXIDOREDUCTASE SUBUNIT IORB"/>
    <property type="match status" value="1"/>
</dbReference>
<evidence type="ECO:0000256" key="1">
    <source>
        <dbReference type="ARBA" id="ARBA00023002"/>
    </source>
</evidence>
<evidence type="ECO:0000259" key="2">
    <source>
        <dbReference type="Pfam" id="PF01558"/>
    </source>
</evidence>
<comment type="caution">
    <text evidence="3">The sequence shown here is derived from an EMBL/GenBank/DDBJ whole genome shotgun (WGS) entry which is preliminary data.</text>
</comment>
<organism evidence="3 4">
    <name type="scientific">candidate division CSSED10-310 bacterium</name>
    <dbReference type="NCBI Taxonomy" id="2855610"/>
    <lineage>
        <taxon>Bacteria</taxon>
        <taxon>Bacteria division CSSED10-310</taxon>
    </lineage>
</organism>
<dbReference type="Pfam" id="PF01558">
    <property type="entry name" value="POR"/>
    <property type="match status" value="1"/>
</dbReference>
<name>A0ABV6Z646_UNCC1</name>
<gene>
    <name evidence="3" type="ORF">ACFL27_27325</name>
</gene>
<dbReference type="Gene3D" id="3.40.920.10">
    <property type="entry name" value="Pyruvate-ferredoxin oxidoreductase, PFOR, domain III"/>
    <property type="match status" value="1"/>
</dbReference>
<protein>
    <submittedName>
        <fullName evidence="3">Indolepyruvate oxidoreductase subunit beta</fullName>
    </submittedName>
</protein>
<accession>A0ABV6Z646</accession>
<dbReference type="PANTHER" id="PTHR43854:SF1">
    <property type="entry name" value="INDOLEPYRUVATE OXIDOREDUCTASE SUBUNIT IORB"/>
    <property type="match status" value="1"/>
</dbReference>
<reference evidence="3 4" key="1">
    <citation type="submission" date="2024-09" db="EMBL/GenBank/DDBJ databases">
        <title>Laminarin stimulates single cell rates of sulfate reduction while oxygen inhibits transcriptomic activity in coastal marine sediment.</title>
        <authorList>
            <person name="Lindsay M."/>
            <person name="Orcutt B."/>
            <person name="Emerson D."/>
            <person name="Stepanauskas R."/>
            <person name="D'Angelo T."/>
        </authorList>
    </citation>
    <scope>NUCLEOTIDE SEQUENCE [LARGE SCALE GENOMIC DNA]</scope>
    <source>
        <strain evidence="3">SAG AM-311-K15</strain>
    </source>
</reference>
<evidence type="ECO:0000313" key="3">
    <source>
        <dbReference type="EMBL" id="MFC1853912.1"/>
    </source>
</evidence>
<keyword evidence="4" id="KW-1185">Reference proteome</keyword>
<dbReference type="InterPro" id="IPR002869">
    <property type="entry name" value="Pyrv_flavodox_OxRed_cen"/>
</dbReference>
<dbReference type="InterPro" id="IPR019752">
    <property type="entry name" value="Pyrv/ketoisovalerate_OxRed_cat"/>
</dbReference>
<evidence type="ECO:0000313" key="4">
    <source>
        <dbReference type="Proteomes" id="UP001594351"/>
    </source>
</evidence>